<dbReference type="PANTHER" id="PTHR42928">
    <property type="entry name" value="TRICARBOXYLATE-BINDING PROTEIN"/>
    <property type="match status" value="1"/>
</dbReference>
<dbReference type="InterPro" id="IPR042100">
    <property type="entry name" value="Bug_dom1"/>
</dbReference>
<keyword evidence="4" id="KW-1185">Reference proteome</keyword>
<protein>
    <submittedName>
        <fullName evidence="3">Tripartite tricarboxylate transporter substrate binding protein</fullName>
    </submittedName>
</protein>
<dbReference type="RefSeq" id="WP_121624881.1">
    <property type="nucleotide sequence ID" value="NZ_JACIIW010000003.1"/>
</dbReference>
<dbReference type="Pfam" id="PF03401">
    <property type="entry name" value="TctC"/>
    <property type="match status" value="1"/>
</dbReference>
<dbReference type="SUPFAM" id="SSF53850">
    <property type="entry name" value="Periplasmic binding protein-like II"/>
    <property type="match status" value="1"/>
</dbReference>
<feature type="chain" id="PRO_5018008569" evidence="2">
    <location>
        <begin position="27"/>
        <end position="325"/>
    </location>
</feature>
<evidence type="ECO:0000256" key="2">
    <source>
        <dbReference type="SAM" id="SignalP"/>
    </source>
</evidence>
<dbReference type="InterPro" id="IPR005064">
    <property type="entry name" value="BUG"/>
</dbReference>
<comment type="caution">
    <text evidence="3">The sequence shown here is derived from an EMBL/GenBank/DDBJ whole genome shotgun (WGS) entry which is preliminary data.</text>
</comment>
<feature type="signal peptide" evidence="2">
    <location>
        <begin position="1"/>
        <end position="26"/>
    </location>
</feature>
<dbReference type="InterPro" id="IPR006311">
    <property type="entry name" value="TAT_signal"/>
</dbReference>
<dbReference type="Gene3D" id="3.40.190.150">
    <property type="entry name" value="Bordetella uptake gene, domain 1"/>
    <property type="match status" value="1"/>
</dbReference>
<name>A0A3L7A3A3_9HYPH</name>
<evidence type="ECO:0000256" key="1">
    <source>
        <dbReference type="ARBA" id="ARBA00006987"/>
    </source>
</evidence>
<keyword evidence="2" id="KW-0732">Signal</keyword>
<dbReference type="EMBL" id="RCTF01000019">
    <property type="protein sequence ID" value="RLP74408.1"/>
    <property type="molecule type" value="Genomic_DNA"/>
</dbReference>
<dbReference type="OrthoDB" id="8208324at2"/>
<sequence length="325" mass="33103">MLNRRSALALACAGALLAPLAAPAAAADYPTQAVTVVVPFAPGGGTDLLGRLIAQDLQKRLGQTFVVENRPGAAGTTGAAAVSRSAPDGYRLLMAATGALAPSPTAASASYDVKAQFSPVALAAAPPYLLVVNADFPANSVKELIALAKEKPESVSFASSGTGAASHLAAVLFEAKTGTKVLHVPYKGVGPAITDVVSGQVTAMFAPPPAALPHVKSGRLKVLGVTSAARSELFPDYPTVAEAGVPDYEAVGWFGLFGPAGMDAAIVERLNKEVIALLGTPEMKAQLANMGAVPNTMSPAAFATFIDEDTTKWAQLMRAAGIELK</sequence>
<comment type="similarity">
    <text evidence="1">Belongs to the UPF0065 (bug) family.</text>
</comment>
<evidence type="ECO:0000313" key="3">
    <source>
        <dbReference type="EMBL" id="RLP74408.1"/>
    </source>
</evidence>
<gene>
    <name evidence="3" type="ORF">D9R14_18770</name>
</gene>
<proteinExistence type="inferred from homology"/>
<accession>A0A3L7A3A3</accession>
<dbReference type="PANTHER" id="PTHR42928:SF5">
    <property type="entry name" value="BLR1237 PROTEIN"/>
    <property type="match status" value="1"/>
</dbReference>
<organism evidence="3 4">
    <name type="scientific">Xanthobacter tagetidis</name>
    <dbReference type="NCBI Taxonomy" id="60216"/>
    <lineage>
        <taxon>Bacteria</taxon>
        <taxon>Pseudomonadati</taxon>
        <taxon>Pseudomonadota</taxon>
        <taxon>Alphaproteobacteria</taxon>
        <taxon>Hyphomicrobiales</taxon>
        <taxon>Xanthobacteraceae</taxon>
        <taxon>Xanthobacter</taxon>
    </lineage>
</organism>
<dbReference type="Proteomes" id="UP000269692">
    <property type="component" value="Unassembled WGS sequence"/>
</dbReference>
<reference evidence="3 4" key="1">
    <citation type="submission" date="2018-10" db="EMBL/GenBank/DDBJ databases">
        <title>Xanthobacter tagetidis genome sequencing and assembly.</title>
        <authorList>
            <person name="Maclea K.S."/>
            <person name="Goen A.E."/>
            <person name="Fatima S.A."/>
        </authorList>
    </citation>
    <scope>NUCLEOTIDE SEQUENCE [LARGE SCALE GENOMIC DNA]</scope>
    <source>
        <strain evidence="3 4">ATCC 700314</strain>
    </source>
</reference>
<dbReference type="PIRSF" id="PIRSF017082">
    <property type="entry name" value="YflP"/>
    <property type="match status" value="1"/>
</dbReference>
<dbReference type="CDD" id="cd07012">
    <property type="entry name" value="PBP2_Bug_TTT"/>
    <property type="match status" value="1"/>
</dbReference>
<evidence type="ECO:0000313" key="4">
    <source>
        <dbReference type="Proteomes" id="UP000269692"/>
    </source>
</evidence>
<dbReference type="PROSITE" id="PS51318">
    <property type="entry name" value="TAT"/>
    <property type="match status" value="1"/>
</dbReference>
<dbReference type="AlphaFoldDB" id="A0A3L7A3A3"/>
<dbReference type="Gene3D" id="3.40.190.10">
    <property type="entry name" value="Periplasmic binding protein-like II"/>
    <property type="match status" value="1"/>
</dbReference>